<proteinExistence type="predicted"/>
<organism evidence="1 2">
    <name type="scientific">Panagrolaimus sp. PS1159</name>
    <dbReference type="NCBI Taxonomy" id="55785"/>
    <lineage>
        <taxon>Eukaryota</taxon>
        <taxon>Metazoa</taxon>
        <taxon>Ecdysozoa</taxon>
        <taxon>Nematoda</taxon>
        <taxon>Chromadorea</taxon>
        <taxon>Rhabditida</taxon>
        <taxon>Tylenchina</taxon>
        <taxon>Panagrolaimomorpha</taxon>
        <taxon>Panagrolaimoidea</taxon>
        <taxon>Panagrolaimidae</taxon>
        <taxon>Panagrolaimus</taxon>
    </lineage>
</organism>
<accession>A0AC35GRD8</accession>
<evidence type="ECO:0000313" key="1">
    <source>
        <dbReference type="Proteomes" id="UP000887580"/>
    </source>
</evidence>
<name>A0AC35GRD8_9BILA</name>
<evidence type="ECO:0000313" key="2">
    <source>
        <dbReference type="WBParaSite" id="PS1159_v2.g7954.t1"/>
    </source>
</evidence>
<dbReference type="Proteomes" id="UP000887580">
    <property type="component" value="Unplaced"/>
</dbReference>
<reference evidence="2" key="1">
    <citation type="submission" date="2022-11" db="UniProtKB">
        <authorList>
            <consortium name="WormBaseParasite"/>
        </authorList>
    </citation>
    <scope>IDENTIFICATION</scope>
</reference>
<sequence length="234" mass="26788">MITTLLPFILILTVYPPPINPLRCYHCSNPSRQIAQNLWIHKSQTCTRRKPMLCPPESVACVIVRVSHPLLSFTASGCSEDKFIGCDLHNLKHINTSMKRCQCSTSYCNKDLHMKGFHISTISGNSLNPLDLSSFTGDLINPKPIIPETDNNKTANQYHIQLLDQLNGKNQKDEKDGDESEELQKQRKHRLKMLKKQKQLQQRQQEKLLNAGNNFFKNISLIFSTVIFVLLKFL</sequence>
<dbReference type="WBParaSite" id="PS1159_v2.g7954.t1">
    <property type="protein sequence ID" value="PS1159_v2.g7954.t1"/>
    <property type="gene ID" value="PS1159_v2.g7954"/>
</dbReference>
<protein>
    <submittedName>
        <fullName evidence="2">Protein sleepless</fullName>
    </submittedName>
</protein>